<dbReference type="InterPro" id="IPR001594">
    <property type="entry name" value="Palmitoyltrfase_DHHC"/>
</dbReference>
<dbReference type="InterPro" id="IPR000483">
    <property type="entry name" value="Cys-rich_flank_reg_C"/>
</dbReference>
<evidence type="ECO:0000256" key="1">
    <source>
        <dbReference type="ARBA" id="ARBA00004141"/>
    </source>
</evidence>
<keyword evidence="4" id="KW-0732">Signal</keyword>
<dbReference type="SMART" id="SM00369">
    <property type="entry name" value="LRR_TYP"/>
    <property type="match status" value="5"/>
</dbReference>
<dbReference type="PROSITE" id="PS51450">
    <property type="entry name" value="LRR"/>
    <property type="match status" value="2"/>
</dbReference>
<evidence type="ECO:0000256" key="6">
    <source>
        <dbReference type="ARBA" id="ARBA00022989"/>
    </source>
</evidence>
<keyword evidence="7 8" id="KW-0472">Membrane</keyword>
<accession>A0A915E5I4</accession>
<keyword evidence="10" id="KW-1185">Reference proteome</keyword>
<dbReference type="SMART" id="SM00082">
    <property type="entry name" value="LRRCT"/>
    <property type="match status" value="1"/>
</dbReference>
<organism evidence="10 11">
    <name type="scientific">Ditylenchus dipsaci</name>
    <dbReference type="NCBI Taxonomy" id="166011"/>
    <lineage>
        <taxon>Eukaryota</taxon>
        <taxon>Metazoa</taxon>
        <taxon>Ecdysozoa</taxon>
        <taxon>Nematoda</taxon>
        <taxon>Chromadorea</taxon>
        <taxon>Rhabditida</taxon>
        <taxon>Tylenchina</taxon>
        <taxon>Tylenchomorpha</taxon>
        <taxon>Sphaerularioidea</taxon>
        <taxon>Anguinidae</taxon>
        <taxon>Anguininae</taxon>
        <taxon>Ditylenchus</taxon>
    </lineage>
</organism>
<comment type="subcellular location">
    <subcellularLocation>
        <location evidence="1">Membrane</location>
        <topology evidence="1">Multi-pass membrane protein</topology>
    </subcellularLocation>
</comment>
<dbReference type="InterPro" id="IPR001611">
    <property type="entry name" value="Leu-rich_rpt"/>
</dbReference>
<dbReference type="PANTHER" id="PTHR24369:SF210">
    <property type="entry name" value="CHAOPTIN-RELATED"/>
    <property type="match status" value="1"/>
</dbReference>
<dbReference type="InterPro" id="IPR050541">
    <property type="entry name" value="LRR_TM_domain-containing"/>
</dbReference>
<dbReference type="InterPro" id="IPR003591">
    <property type="entry name" value="Leu-rich_rpt_typical-subtyp"/>
</dbReference>
<evidence type="ECO:0000256" key="2">
    <source>
        <dbReference type="ARBA" id="ARBA00022614"/>
    </source>
</evidence>
<protein>
    <recommendedName>
        <fullName evidence="8">Palmitoyltransferase</fullName>
        <ecNumber evidence="8">2.3.1.225</ecNumber>
    </recommendedName>
</protein>
<evidence type="ECO:0000256" key="3">
    <source>
        <dbReference type="ARBA" id="ARBA00022692"/>
    </source>
</evidence>
<name>A0A915E5I4_9BILA</name>
<comment type="similarity">
    <text evidence="8">Belongs to the DHHC palmitoyltransferase family.</text>
</comment>
<feature type="transmembrane region" description="Helical" evidence="8">
    <location>
        <begin position="300"/>
        <end position="325"/>
    </location>
</feature>
<dbReference type="Gene3D" id="3.80.10.10">
    <property type="entry name" value="Ribonuclease Inhibitor"/>
    <property type="match status" value="2"/>
</dbReference>
<sequence length="730" mass="82717">MPECSTTQEEKIDDCLDLRKQLEIKLNKIRAFKQQQNGGLASRETAEELSFIQEEANGFVGSQKDFFWSLFWFSIQRFSLLTDHFIRVTLLSVQLVSRCTSLKFSSNVSHMKFLCDRSSDTPTTAIKAPPVEHQQSRHNICSLKVQGRRLSGWQCPWMRCNAFAWFSLFPILVLLAFAWNIVWMMVLTSVDAAPEGRHIRPVRFERNEQHQHVIENGYCYVCRNKASEGTKHCRHCNKCIPGYDHHCKWNYKMFVVLVGSLTLMSLVICLTFFAAVMMFVIRMAGGNTDPFQAKWSIMDPVSWCVLCVLAIFCHILVFGFTAHLLNFHFMLWRNGLTTISYIQQKRQRMAISGDKTLSAVKELTRTISSQLLLLFIGSLTLAVDLTQAKRIPSQAQANCYPGCRCNTTAVECRNLHLQSAEVFRYVHPEAYSKLDTLVITGNNFGLLEDENLFGGSNQRHTQLTLVNLSSNGITSFGAQTLIGIPRVEYLYLRDNQLSSLEDVQPLNYLTSLKRLDLSSVFSDKASANAKADMLGRMLKSNHSFVDLTEVMLMDNSLVKLHEDTFCNIKGLTRLNLANNQLTDFPFQSSNCLTSLHMLDLSGNKLKTVPPSLWNSLPSLDTIDLSGNPLHCDCTLQEFHAYALEEVNSFLNQEATVCASPPKISGQKLYCPNSGLFPVRQGLRPGWVLQKWDRARNSQLRVPLVDGSTGYNQLKEDYDRCEDANVPPAFV</sequence>
<dbReference type="Proteomes" id="UP000887574">
    <property type="component" value="Unplaced"/>
</dbReference>
<evidence type="ECO:0000313" key="11">
    <source>
        <dbReference type="WBParaSite" id="jg26412"/>
    </source>
</evidence>
<evidence type="ECO:0000256" key="7">
    <source>
        <dbReference type="ARBA" id="ARBA00023136"/>
    </source>
</evidence>
<dbReference type="GO" id="GO:0019706">
    <property type="term" value="F:protein-cysteine S-palmitoyltransferase activity"/>
    <property type="evidence" value="ECO:0007669"/>
    <property type="project" value="UniProtKB-EC"/>
</dbReference>
<dbReference type="InterPro" id="IPR032675">
    <property type="entry name" value="LRR_dom_sf"/>
</dbReference>
<keyword evidence="8" id="KW-0012">Acyltransferase</keyword>
<dbReference type="WBParaSite" id="jg26412">
    <property type="protein sequence ID" value="jg26412"/>
    <property type="gene ID" value="jg26412"/>
</dbReference>
<dbReference type="AlphaFoldDB" id="A0A915E5I4"/>
<dbReference type="EC" id="2.3.1.225" evidence="8"/>
<reference evidence="11" key="1">
    <citation type="submission" date="2022-11" db="UniProtKB">
        <authorList>
            <consortium name="WormBaseParasite"/>
        </authorList>
    </citation>
    <scope>IDENTIFICATION</scope>
</reference>
<proteinExistence type="inferred from homology"/>
<dbReference type="Pfam" id="PF13855">
    <property type="entry name" value="LRR_8"/>
    <property type="match status" value="1"/>
</dbReference>
<comment type="domain">
    <text evidence="8">The DHHC domain is required for palmitoyltransferase activity.</text>
</comment>
<keyword evidence="8" id="KW-0808">Transferase</keyword>
<evidence type="ECO:0000259" key="9">
    <source>
        <dbReference type="SMART" id="SM00082"/>
    </source>
</evidence>
<feature type="transmembrane region" description="Helical" evidence="8">
    <location>
        <begin position="254"/>
        <end position="280"/>
    </location>
</feature>
<feature type="domain" description="LRRCT" evidence="9">
    <location>
        <begin position="627"/>
        <end position="671"/>
    </location>
</feature>
<feature type="transmembrane region" description="Helical" evidence="8">
    <location>
        <begin position="163"/>
        <end position="187"/>
    </location>
</feature>
<evidence type="ECO:0000256" key="4">
    <source>
        <dbReference type="ARBA" id="ARBA00022729"/>
    </source>
</evidence>
<evidence type="ECO:0000256" key="8">
    <source>
        <dbReference type="RuleBase" id="RU079119"/>
    </source>
</evidence>
<dbReference type="Pfam" id="PF01529">
    <property type="entry name" value="DHHC"/>
    <property type="match status" value="1"/>
</dbReference>
<evidence type="ECO:0000313" key="10">
    <source>
        <dbReference type="Proteomes" id="UP000887574"/>
    </source>
</evidence>
<dbReference type="GO" id="GO:0005886">
    <property type="term" value="C:plasma membrane"/>
    <property type="evidence" value="ECO:0007669"/>
    <property type="project" value="TreeGrafter"/>
</dbReference>
<keyword evidence="6 8" id="KW-1133">Transmembrane helix</keyword>
<keyword evidence="3 8" id="KW-0812">Transmembrane</keyword>
<keyword evidence="5" id="KW-0677">Repeat</keyword>
<dbReference type="SUPFAM" id="SSF52058">
    <property type="entry name" value="L domain-like"/>
    <property type="match status" value="1"/>
</dbReference>
<dbReference type="PANTHER" id="PTHR24369">
    <property type="entry name" value="ANTIGEN BSP, PUTATIVE-RELATED"/>
    <property type="match status" value="1"/>
</dbReference>
<comment type="catalytic activity">
    <reaction evidence="8">
        <text>L-cysteinyl-[protein] + hexadecanoyl-CoA = S-hexadecanoyl-L-cysteinyl-[protein] + CoA</text>
        <dbReference type="Rhea" id="RHEA:36683"/>
        <dbReference type="Rhea" id="RHEA-COMP:10131"/>
        <dbReference type="Rhea" id="RHEA-COMP:11032"/>
        <dbReference type="ChEBI" id="CHEBI:29950"/>
        <dbReference type="ChEBI" id="CHEBI:57287"/>
        <dbReference type="ChEBI" id="CHEBI:57379"/>
        <dbReference type="ChEBI" id="CHEBI:74151"/>
        <dbReference type="EC" id="2.3.1.225"/>
    </reaction>
</comment>
<dbReference type="PROSITE" id="PS50216">
    <property type="entry name" value="DHHC"/>
    <property type="match status" value="1"/>
</dbReference>
<keyword evidence="2" id="KW-0433">Leucine-rich repeat</keyword>
<evidence type="ECO:0000256" key="5">
    <source>
        <dbReference type="ARBA" id="ARBA00022737"/>
    </source>
</evidence>